<protein>
    <recommendedName>
        <fullName evidence="2">DUF6824 domain-containing protein</fullName>
    </recommendedName>
</protein>
<feature type="compositionally biased region" description="Basic and acidic residues" evidence="1">
    <location>
        <begin position="19"/>
        <end position="34"/>
    </location>
</feature>
<organism evidence="3 4">
    <name type="scientific">Chaetoceros tenuissimus</name>
    <dbReference type="NCBI Taxonomy" id="426638"/>
    <lineage>
        <taxon>Eukaryota</taxon>
        <taxon>Sar</taxon>
        <taxon>Stramenopiles</taxon>
        <taxon>Ochrophyta</taxon>
        <taxon>Bacillariophyta</taxon>
        <taxon>Coscinodiscophyceae</taxon>
        <taxon>Chaetocerotophycidae</taxon>
        <taxon>Chaetocerotales</taxon>
        <taxon>Chaetocerotaceae</taxon>
        <taxon>Chaetoceros</taxon>
    </lineage>
</organism>
<feature type="region of interest" description="Disordered" evidence="1">
    <location>
        <begin position="1"/>
        <end position="85"/>
    </location>
</feature>
<accession>A0AAD3CRR8</accession>
<keyword evidence="4" id="KW-1185">Reference proteome</keyword>
<evidence type="ECO:0000313" key="4">
    <source>
        <dbReference type="Proteomes" id="UP001054902"/>
    </source>
</evidence>
<name>A0AAD3CRR8_9STRA</name>
<feature type="domain" description="DUF6824" evidence="2">
    <location>
        <begin position="112"/>
        <end position="194"/>
    </location>
</feature>
<reference evidence="3 4" key="1">
    <citation type="journal article" date="2021" name="Sci. Rep.">
        <title>The genome of the diatom Chaetoceros tenuissimus carries an ancient integrated fragment of an extant virus.</title>
        <authorList>
            <person name="Hongo Y."/>
            <person name="Kimura K."/>
            <person name="Takaki Y."/>
            <person name="Yoshida Y."/>
            <person name="Baba S."/>
            <person name="Kobayashi G."/>
            <person name="Nagasaki K."/>
            <person name="Hano T."/>
            <person name="Tomaru Y."/>
        </authorList>
    </citation>
    <scope>NUCLEOTIDE SEQUENCE [LARGE SCALE GENOMIC DNA]</scope>
    <source>
        <strain evidence="3 4">NIES-3715</strain>
    </source>
</reference>
<gene>
    <name evidence="3" type="ORF">CTEN210_06331</name>
</gene>
<sequence>MNILPQKRPLATSSKNAPRMREQEAKDTGSRDSETTSNSSAGSTVVLSVVNVEQSTQHSDQGTTMSLRPNKRRSSTPVVLDEHEQEAPRPIVIKTLPEEKLTCMTVEITENDVLCGRGGVTNHHKGNIAFRTLVSANQPKYVKTPRLHRSDIAKSIVAEIREKNGRFLKKIGQNIWEDIGDTKATAKASQALREGLAGNVRHVVKQSGVGTQALKRLGFEVNPAMDFVSRETIEERLFSPTR</sequence>
<evidence type="ECO:0000313" key="3">
    <source>
        <dbReference type="EMBL" id="GFH49855.1"/>
    </source>
</evidence>
<dbReference type="Proteomes" id="UP001054902">
    <property type="component" value="Unassembled WGS sequence"/>
</dbReference>
<dbReference type="Pfam" id="PF20710">
    <property type="entry name" value="DUF6824"/>
    <property type="match status" value="1"/>
</dbReference>
<proteinExistence type="predicted"/>
<evidence type="ECO:0000259" key="2">
    <source>
        <dbReference type="Pfam" id="PF20710"/>
    </source>
</evidence>
<dbReference type="InterPro" id="IPR049227">
    <property type="entry name" value="DUF6824"/>
</dbReference>
<comment type="caution">
    <text evidence="3">The sequence shown here is derived from an EMBL/GenBank/DDBJ whole genome shotgun (WGS) entry which is preliminary data.</text>
</comment>
<dbReference type="AlphaFoldDB" id="A0AAD3CRR8"/>
<dbReference type="EMBL" id="BLLK01000038">
    <property type="protein sequence ID" value="GFH49855.1"/>
    <property type="molecule type" value="Genomic_DNA"/>
</dbReference>
<feature type="compositionally biased region" description="Polar residues" evidence="1">
    <location>
        <begin position="35"/>
        <end position="67"/>
    </location>
</feature>
<evidence type="ECO:0000256" key="1">
    <source>
        <dbReference type="SAM" id="MobiDB-lite"/>
    </source>
</evidence>